<accession>A0A1F6E777</accession>
<comment type="caution">
    <text evidence="4">The sequence shown here is derived from an EMBL/GenBank/DDBJ whole genome shotgun (WGS) entry which is preliminary data.</text>
</comment>
<proteinExistence type="predicted"/>
<dbReference type="GO" id="GO:0016757">
    <property type="term" value="F:glycosyltransferase activity"/>
    <property type="evidence" value="ECO:0007669"/>
    <property type="project" value="InterPro"/>
</dbReference>
<dbReference type="SUPFAM" id="SSF53756">
    <property type="entry name" value="UDP-Glycosyltransferase/glycogen phosphorylase"/>
    <property type="match status" value="1"/>
</dbReference>
<dbReference type="PANTHER" id="PTHR46401:SF2">
    <property type="entry name" value="GLYCOSYLTRANSFERASE WBBK-RELATED"/>
    <property type="match status" value="1"/>
</dbReference>
<evidence type="ECO:0000259" key="2">
    <source>
        <dbReference type="Pfam" id="PF00534"/>
    </source>
</evidence>
<dbReference type="InterPro" id="IPR028098">
    <property type="entry name" value="Glyco_trans_4-like_N"/>
</dbReference>
<protein>
    <recommendedName>
        <fullName evidence="6">Glycosyl transferase family 1 domain-containing protein</fullName>
    </recommendedName>
</protein>
<dbReference type="CDD" id="cd03801">
    <property type="entry name" value="GT4_PimA-like"/>
    <property type="match status" value="1"/>
</dbReference>
<evidence type="ECO:0000313" key="4">
    <source>
        <dbReference type="EMBL" id="OGG69437.1"/>
    </source>
</evidence>
<dbReference type="Pfam" id="PF13439">
    <property type="entry name" value="Glyco_transf_4"/>
    <property type="match status" value="1"/>
</dbReference>
<dbReference type="GO" id="GO:0009103">
    <property type="term" value="P:lipopolysaccharide biosynthetic process"/>
    <property type="evidence" value="ECO:0007669"/>
    <property type="project" value="TreeGrafter"/>
</dbReference>
<dbReference type="PANTHER" id="PTHR46401">
    <property type="entry name" value="GLYCOSYLTRANSFERASE WBBK-RELATED"/>
    <property type="match status" value="1"/>
</dbReference>
<dbReference type="Gene3D" id="3.40.50.2000">
    <property type="entry name" value="Glycogen Phosphorylase B"/>
    <property type="match status" value="2"/>
</dbReference>
<dbReference type="Proteomes" id="UP000176914">
    <property type="component" value="Unassembled WGS sequence"/>
</dbReference>
<sequence>MKILLLVRDRQSKAGSGRNAANMIQAITDAGFELDILDYDGRFWSYVVRACRAAASADIVQAIDMNPLGFAGYVATRLTRAKFLIVAQAGYAIAPLEHRKTKLLSKIAYRAADRVVAGSSFVAKEIERRVPGVHVGVIDPGINLATFSGASTAHVPDAVPFMISVGAVKARKGHDVSMQAFALAKKSIPDLRYVIVGSQTDEPRFFASVRARARELGVENDVDFLAGVSDGVLNDLYRRASLFILTSSNIGSHVEGFGMVFLEAAAYGLPSVGTLGNGIEGAVENGRTGILVPQNDPEATAQAIEKILSDKEFARKMGESAREFAREHDIPHLVKLYSGLYHGMLAE</sequence>
<dbReference type="EMBL" id="MFLL01000012">
    <property type="protein sequence ID" value="OGG69437.1"/>
    <property type="molecule type" value="Genomic_DNA"/>
</dbReference>
<name>A0A1F6E777_9BACT</name>
<evidence type="ECO:0008006" key="6">
    <source>
        <dbReference type="Google" id="ProtNLM"/>
    </source>
</evidence>
<gene>
    <name evidence="4" type="ORF">A3C20_00855</name>
</gene>
<evidence type="ECO:0000256" key="1">
    <source>
        <dbReference type="ARBA" id="ARBA00022679"/>
    </source>
</evidence>
<reference evidence="4 5" key="1">
    <citation type="journal article" date="2016" name="Nat. Commun.">
        <title>Thousands of microbial genomes shed light on interconnected biogeochemical processes in an aquifer system.</title>
        <authorList>
            <person name="Anantharaman K."/>
            <person name="Brown C.T."/>
            <person name="Hug L.A."/>
            <person name="Sharon I."/>
            <person name="Castelle C.J."/>
            <person name="Probst A.J."/>
            <person name="Thomas B.C."/>
            <person name="Singh A."/>
            <person name="Wilkins M.J."/>
            <person name="Karaoz U."/>
            <person name="Brodie E.L."/>
            <person name="Williams K.H."/>
            <person name="Hubbard S.S."/>
            <person name="Banfield J.F."/>
        </authorList>
    </citation>
    <scope>NUCLEOTIDE SEQUENCE [LARGE SCALE GENOMIC DNA]</scope>
</reference>
<dbReference type="InterPro" id="IPR001296">
    <property type="entry name" value="Glyco_trans_1"/>
</dbReference>
<evidence type="ECO:0000313" key="5">
    <source>
        <dbReference type="Proteomes" id="UP000176914"/>
    </source>
</evidence>
<dbReference type="AlphaFoldDB" id="A0A1F6E777"/>
<evidence type="ECO:0000259" key="3">
    <source>
        <dbReference type="Pfam" id="PF13439"/>
    </source>
</evidence>
<keyword evidence="1" id="KW-0808">Transferase</keyword>
<dbReference type="Pfam" id="PF00534">
    <property type="entry name" value="Glycos_transf_1"/>
    <property type="match status" value="1"/>
</dbReference>
<feature type="domain" description="Glycosyltransferase subfamily 4-like N-terminal" evidence="3">
    <location>
        <begin position="40"/>
        <end position="145"/>
    </location>
</feature>
<organism evidence="4 5">
    <name type="scientific">Candidatus Kaiserbacteria bacterium RIFCSPHIGHO2_02_FULL_55_25</name>
    <dbReference type="NCBI Taxonomy" id="1798498"/>
    <lineage>
        <taxon>Bacteria</taxon>
        <taxon>Candidatus Kaiseribacteriota</taxon>
    </lineage>
</organism>
<feature type="domain" description="Glycosyl transferase family 1" evidence="2">
    <location>
        <begin position="159"/>
        <end position="323"/>
    </location>
</feature>